<proteinExistence type="predicted"/>
<reference evidence="3 4" key="2">
    <citation type="submission" date="2007-04" db="EMBL/GenBank/DDBJ databases">
        <authorList>
            <person name="Fulton L."/>
            <person name="Clifton S."/>
            <person name="Fulton B."/>
            <person name="Xu J."/>
            <person name="Minx P."/>
            <person name="Mardis E.R."/>
            <person name="Wilson R.K."/>
        </authorList>
    </citation>
    <scope>NUCLEOTIDE SEQUENCE [LARGE SCALE GENOMIC DNA]</scope>
    <source>
        <strain evidence="3">ATCC 25986</strain>
        <strain evidence="4">ATCC 25986 / DSM 3979 / JCM 10188 / KCTC 3647 / NCTC 11838 / VPI 1003</strain>
    </source>
</reference>
<evidence type="ECO:0000313" key="1">
    <source>
        <dbReference type="EMBL" id="EBA38567.1"/>
    </source>
</evidence>
<evidence type="ECO:0000313" key="4">
    <source>
        <dbReference type="Proteomes" id="UP000002979"/>
    </source>
</evidence>
<reference evidence="3 4" key="1">
    <citation type="submission" date="2007-01" db="EMBL/GenBank/DDBJ databases">
        <title>Draft genome sequence of Collinsella aerofaciens (ATCC 25986).</title>
        <authorList>
            <person name="Sudarsanam P."/>
            <person name="Ley R."/>
            <person name="Guruge J."/>
            <person name="Turnbaugh P.J."/>
            <person name="Mahowald M."/>
            <person name="Liep D."/>
            <person name="Gordon J."/>
        </authorList>
    </citation>
    <scope>NUCLEOTIDE SEQUENCE [LARGE SCALE GENOMIC DNA]</scope>
    <source>
        <strain evidence="3">ATCC 25986</strain>
        <strain evidence="4">ATCC 25986 / DSM 3979 / JCM 10188 / KCTC 3647 / NCTC 11838 / VPI 1003</strain>
    </source>
</reference>
<dbReference type="AlphaFoldDB" id="A4E7J0"/>
<accession>A4E7J0</accession>
<comment type="caution">
    <text evidence="3">The sequence shown here is derived from an EMBL/GenBank/DDBJ whole genome shotgun (WGS) entry which is preliminary data.</text>
</comment>
<sequence length="55" mass="5993">MMRQTRRRLTVTPDLSSDAFILREPYRPLLAAWAATTAGAAGSGAAGRSARERME</sequence>
<dbReference type="EMBL" id="AAVN02000014">
    <property type="protein sequence ID" value="EBA38567.1"/>
    <property type="molecule type" value="Genomic_DNA"/>
</dbReference>
<evidence type="ECO:0000313" key="2">
    <source>
        <dbReference type="EMBL" id="EBA38942.1"/>
    </source>
</evidence>
<evidence type="ECO:0000313" key="3">
    <source>
        <dbReference type="EMBL" id="EBA40700.1"/>
    </source>
</evidence>
<gene>
    <name evidence="3" type="ORF">COLAER_00372</name>
    <name evidence="2" type="ORF">COLAER_02028</name>
    <name evidence="1" type="ORF">COLAER_02287</name>
</gene>
<dbReference type="EMBL" id="AAVN02000009">
    <property type="protein sequence ID" value="EBA38942.1"/>
    <property type="molecule type" value="Genomic_DNA"/>
</dbReference>
<protein>
    <submittedName>
        <fullName evidence="3">Uncharacterized protein</fullName>
    </submittedName>
</protein>
<name>A4E7J0_COLAA</name>
<dbReference type="Proteomes" id="UP000002979">
    <property type="component" value="Unassembled WGS sequence"/>
</dbReference>
<dbReference type="EMBL" id="AAVN02000001">
    <property type="protein sequence ID" value="EBA40700.1"/>
    <property type="molecule type" value="Genomic_DNA"/>
</dbReference>
<organism evidence="3 4">
    <name type="scientific">Collinsella aerofaciens (strain ATCC 25986 / DSM 3979 / JCM 10188 / KCTC 3647 / NCTC 11838 / VPI 1003)</name>
    <dbReference type="NCBI Taxonomy" id="411903"/>
    <lineage>
        <taxon>Bacteria</taxon>
        <taxon>Bacillati</taxon>
        <taxon>Actinomycetota</taxon>
        <taxon>Coriobacteriia</taxon>
        <taxon>Coriobacteriales</taxon>
        <taxon>Coriobacteriaceae</taxon>
        <taxon>Collinsella</taxon>
    </lineage>
</organism>